<evidence type="ECO:0000313" key="2">
    <source>
        <dbReference type="Proteomes" id="UP000053424"/>
    </source>
</evidence>
<organism evidence="1 2">
    <name type="scientific">Hebeloma cylindrosporum</name>
    <dbReference type="NCBI Taxonomy" id="76867"/>
    <lineage>
        <taxon>Eukaryota</taxon>
        <taxon>Fungi</taxon>
        <taxon>Dikarya</taxon>
        <taxon>Basidiomycota</taxon>
        <taxon>Agaricomycotina</taxon>
        <taxon>Agaricomycetes</taxon>
        <taxon>Agaricomycetidae</taxon>
        <taxon>Agaricales</taxon>
        <taxon>Agaricineae</taxon>
        <taxon>Hymenogastraceae</taxon>
        <taxon>Hebeloma</taxon>
    </lineage>
</organism>
<evidence type="ECO:0000313" key="1">
    <source>
        <dbReference type="EMBL" id="KIM38096.1"/>
    </source>
</evidence>
<proteinExistence type="predicted"/>
<accession>A0A0C3C3G5</accession>
<dbReference type="HOGENOM" id="CLU_061604_0_0_1"/>
<name>A0A0C3C3G5_HEBCY</name>
<dbReference type="EMBL" id="KN831793">
    <property type="protein sequence ID" value="KIM38096.1"/>
    <property type="molecule type" value="Genomic_DNA"/>
</dbReference>
<gene>
    <name evidence="1" type="ORF">M413DRAFT_30496</name>
</gene>
<dbReference type="AlphaFoldDB" id="A0A0C3C3G5"/>
<protein>
    <submittedName>
        <fullName evidence="1">Uncharacterized protein</fullName>
    </submittedName>
</protein>
<dbReference type="Proteomes" id="UP000053424">
    <property type="component" value="Unassembled WGS sequence"/>
</dbReference>
<keyword evidence="2" id="KW-1185">Reference proteome</keyword>
<sequence length="271" mass="30816">MDWIPVASEKGARLLHSPHHYIPYILSRVFELNEVDDRNGGATLIPRDLAIPSILIYINAVKPNLQAIYKLKDQTSYSKLTFVEKLDQADIWFVEIKGQYHGRIVHECEFQDASEPFLRAAFSQILPFFRLMLQMAGTLEVYVGPRNLTELESLEKVPGLKVPGNAWYSFSREDCFICEEAARDITERIDFGGLVPHEQRVLPLGRDAIDILSPFYCIVGLSSKERSRAPRNTSTCMDSYDGGIFDMKLVKGVEVHERPDPMMMKATKNCS</sequence>
<reference evidence="1 2" key="1">
    <citation type="submission" date="2014-04" db="EMBL/GenBank/DDBJ databases">
        <authorList>
            <consortium name="DOE Joint Genome Institute"/>
            <person name="Kuo A."/>
            <person name="Gay G."/>
            <person name="Dore J."/>
            <person name="Kohler A."/>
            <person name="Nagy L.G."/>
            <person name="Floudas D."/>
            <person name="Copeland A."/>
            <person name="Barry K.W."/>
            <person name="Cichocki N."/>
            <person name="Veneault-Fourrey C."/>
            <person name="LaButti K."/>
            <person name="Lindquist E.A."/>
            <person name="Lipzen A."/>
            <person name="Lundell T."/>
            <person name="Morin E."/>
            <person name="Murat C."/>
            <person name="Sun H."/>
            <person name="Tunlid A."/>
            <person name="Henrissat B."/>
            <person name="Grigoriev I.V."/>
            <person name="Hibbett D.S."/>
            <person name="Martin F."/>
            <person name="Nordberg H.P."/>
            <person name="Cantor M.N."/>
            <person name="Hua S.X."/>
        </authorList>
    </citation>
    <scope>NUCLEOTIDE SEQUENCE [LARGE SCALE GENOMIC DNA]</scope>
    <source>
        <strain evidence="2">h7</strain>
    </source>
</reference>
<reference evidence="2" key="2">
    <citation type="submission" date="2015-01" db="EMBL/GenBank/DDBJ databases">
        <title>Evolutionary Origins and Diversification of the Mycorrhizal Mutualists.</title>
        <authorList>
            <consortium name="DOE Joint Genome Institute"/>
            <consortium name="Mycorrhizal Genomics Consortium"/>
            <person name="Kohler A."/>
            <person name="Kuo A."/>
            <person name="Nagy L.G."/>
            <person name="Floudas D."/>
            <person name="Copeland A."/>
            <person name="Barry K.W."/>
            <person name="Cichocki N."/>
            <person name="Veneault-Fourrey C."/>
            <person name="LaButti K."/>
            <person name="Lindquist E.A."/>
            <person name="Lipzen A."/>
            <person name="Lundell T."/>
            <person name="Morin E."/>
            <person name="Murat C."/>
            <person name="Riley R."/>
            <person name="Ohm R."/>
            <person name="Sun H."/>
            <person name="Tunlid A."/>
            <person name="Henrissat B."/>
            <person name="Grigoriev I.V."/>
            <person name="Hibbett D.S."/>
            <person name="Martin F."/>
        </authorList>
    </citation>
    <scope>NUCLEOTIDE SEQUENCE [LARGE SCALE GENOMIC DNA]</scope>
    <source>
        <strain evidence="2">h7</strain>
    </source>
</reference>